<dbReference type="InterPro" id="IPR011041">
    <property type="entry name" value="Quinoprot_gluc/sorb_DH_b-prop"/>
</dbReference>
<dbReference type="PANTHER" id="PTHR19328">
    <property type="entry name" value="HEDGEHOG-INTERACTING PROTEIN"/>
    <property type="match status" value="1"/>
</dbReference>
<feature type="compositionally biased region" description="Low complexity" evidence="1">
    <location>
        <begin position="59"/>
        <end position="85"/>
    </location>
</feature>
<dbReference type="InterPro" id="IPR012938">
    <property type="entry name" value="Glc/Sorbosone_DH"/>
</dbReference>
<feature type="region of interest" description="Disordered" evidence="1">
    <location>
        <begin position="59"/>
        <end position="114"/>
    </location>
</feature>
<accession>A0ABY2IMV5</accession>
<sequence>MPPHEPAQGCALPPTQPRGVRHARRSAHHAGRVVRHLAVLAVITLIAPVLVACTSDAPETPAAASASSGPSPATPSPGSTGVPSPDHGAQPGDPNTGPGQGPGEGVGPVEPVGDPVVLASGLEVPWSILRLPGGGTLISERGTARVRELLSGGLRDAGTVPGVVARGEGGLLGLAYLADPAAAVGAPSAGPGGWVYAYFTGTTSNQIVRMPLTGTLGSLTLGSPEPVLSRIPRAGNHDGGRIRFGPDGMLYATTGDAGNTAAAQDLGSLGGKILRMTPTGAVPPDNPFGTLVYSYGHRNPQGIAWDSRGRLWASEFGQSTWGELNLITPGADYGWPDAEGIAHDPRYTDPVVQWRTPEASPIGLAIVGDTLFLAALRGERLWRVDSSTGAASAWFVNTCGRLRDVVPGPDGTLWFVMNNTDGRGIRAAGDDKLYSVRVEQTTPLARGIRVAQRANEPAGFAAAP</sequence>
<dbReference type="Gene3D" id="2.120.10.30">
    <property type="entry name" value="TolB, C-terminal domain"/>
    <property type="match status" value="1"/>
</dbReference>
<dbReference type="Pfam" id="PF07995">
    <property type="entry name" value="GSDH"/>
    <property type="match status" value="1"/>
</dbReference>
<dbReference type="PANTHER" id="PTHR19328:SF13">
    <property type="entry name" value="HIPL1 PROTEIN"/>
    <property type="match status" value="1"/>
</dbReference>
<name>A0ABY2IMV5_9MICO</name>
<comment type="caution">
    <text evidence="3">The sequence shown here is derived from an EMBL/GenBank/DDBJ whole genome shotgun (WGS) entry which is preliminary data.</text>
</comment>
<organism evidence="3 4">
    <name type="scientific">Cryobacterium glucosi</name>
    <dbReference type="NCBI Taxonomy" id="1259175"/>
    <lineage>
        <taxon>Bacteria</taxon>
        <taxon>Bacillati</taxon>
        <taxon>Actinomycetota</taxon>
        <taxon>Actinomycetes</taxon>
        <taxon>Micrococcales</taxon>
        <taxon>Microbacteriaceae</taxon>
        <taxon>Cryobacterium</taxon>
    </lineage>
</organism>
<dbReference type="EMBL" id="SOFS01000036">
    <property type="protein sequence ID" value="TFC18026.1"/>
    <property type="molecule type" value="Genomic_DNA"/>
</dbReference>
<feature type="compositionally biased region" description="Basic residues" evidence="1">
    <location>
        <begin position="19"/>
        <end position="30"/>
    </location>
</feature>
<evidence type="ECO:0000256" key="1">
    <source>
        <dbReference type="SAM" id="MobiDB-lite"/>
    </source>
</evidence>
<gene>
    <name evidence="3" type="ORF">E3O46_15065</name>
</gene>
<evidence type="ECO:0000313" key="3">
    <source>
        <dbReference type="EMBL" id="TFC18026.1"/>
    </source>
</evidence>
<dbReference type="SUPFAM" id="SSF50952">
    <property type="entry name" value="Soluble quinoprotein glucose dehydrogenase"/>
    <property type="match status" value="1"/>
</dbReference>
<dbReference type="InterPro" id="IPR011042">
    <property type="entry name" value="6-blade_b-propeller_TolB-like"/>
</dbReference>
<protein>
    <submittedName>
        <fullName evidence="3">PQQ-dependent sugar dehydrogenase</fullName>
    </submittedName>
</protein>
<keyword evidence="4" id="KW-1185">Reference proteome</keyword>
<evidence type="ECO:0000259" key="2">
    <source>
        <dbReference type="Pfam" id="PF07995"/>
    </source>
</evidence>
<proteinExistence type="predicted"/>
<evidence type="ECO:0000313" key="4">
    <source>
        <dbReference type="Proteomes" id="UP000297604"/>
    </source>
</evidence>
<dbReference type="Proteomes" id="UP000297604">
    <property type="component" value="Unassembled WGS sequence"/>
</dbReference>
<feature type="domain" description="Glucose/Sorbosone dehydrogenase" evidence="2">
    <location>
        <begin position="122"/>
        <end position="423"/>
    </location>
</feature>
<feature type="region of interest" description="Disordered" evidence="1">
    <location>
        <begin position="1"/>
        <end position="30"/>
    </location>
</feature>
<reference evidence="3 4" key="1">
    <citation type="submission" date="2019-03" db="EMBL/GenBank/DDBJ databases">
        <title>Genomics of glacier-inhabiting Cryobacterium strains.</title>
        <authorList>
            <person name="Liu Q."/>
            <person name="Xin Y.-H."/>
        </authorList>
    </citation>
    <scope>NUCLEOTIDE SEQUENCE [LARGE SCALE GENOMIC DNA]</scope>
    <source>
        <strain evidence="3 4">MDB1-5</strain>
    </source>
</reference>